<reference evidence="11 12" key="1">
    <citation type="submission" date="2019-06" db="EMBL/GenBank/DDBJ databases">
        <title>Description of Kitasatospora acidophila sp. nov. isolated from pine grove soil, and reclassification of Streptomyces novaecaesareae to Kitasatospora novaeceasareae comb. nov.</title>
        <authorList>
            <person name="Kim M.J."/>
        </authorList>
    </citation>
    <scope>NUCLEOTIDE SEQUENCE [LARGE SCALE GENOMIC DNA]</scope>
    <source>
        <strain evidence="11 12">MMS16-CNU292</strain>
    </source>
</reference>
<evidence type="ECO:0000256" key="6">
    <source>
        <dbReference type="ARBA" id="ARBA00022989"/>
    </source>
</evidence>
<dbReference type="NCBIfam" id="TIGR00711">
    <property type="entry name" value="efflux_EmrB"/>
    <property type="match status" value="1"/>
</dbReference>
<feature type="transmembrane region" description="Helical" evidence="9">
    <location>
        <begin position="155"/>
        <end position="174"/>
    </location>
</feature>
<dbReference type="Pfam" id="PF07690">
    <property type="entry name" value="MFS_1"/>
    <property type="match status" value="1"/>
</dbReference>
<keyword evidence="3" id="KW-0813">Transport</keyword>
<gene>
    <name evidence="11" type="ORF">E6W39_33845</name>
</gene>
<keyword evidence="8" id="KW-0046">Antibiotic resistance</keyword>
<feature type="transmembrane region" description="Helical" evidence="9">
    <location>
        <begin position="285"/>
        <end position="307"/>
    </location>
</feature>
<feature type="transmembrane region" description="Helical" evidence="9">
    <location>
        <begin position="37"/>
        <end position="56"/>
    </location>
</feature>
<feature type="transmembrane region" description="Helical" evidence="9">
    <location>
        <begin position="93"/>
        <end position="115"/>
    </location>
</feature>
<keyword evidence="7 9" id="KW-0472">Membrane</keyword>
<keyword evidence="4" id="KW-1003">Cell membrane</keyword>
<proteinExistence type="inferred from homology"/>
<comment type="caution">
    <text evidence="11">The sequence shown here is derived from an EMBL/GenBank/DDBJ whole genome shotgun (WGS) entry which is preliminary data.</text>
</comment>
<comment type="similarity">
    <text evidence="2">Belongs to the major facilitator superfamily. EmrB family.</text>
</comment>
<keyword evidence="12" id="KW-1185">Reference proteome</keyword>
<feature type="transmembrane region" description="Helical" evidence="9">
    <location>
        <begin position="127"/>
        <end position="149"/>
    </location>
</feature>
<dbReference type="Gene3D" id="1.20.1250.20">
    <property type="entry name" value="MFS general substrate transporter like domains"/>
    <property type="match status" value="1"/>
</dbReference>
<evidence type="ECO:0000256" key="9">
    <source>
        <dbReference type="SAM" id="Phobius"/>
    </source>
</evidence>
<feature type="transmembrane region" description="Helical" evidence="9">
    <location>
        <begin position="68"/>
        <end position="87"/>
    </location>
</feature>
<keyword evidence="5 9" id="KW-0812">Transmembrane</keyword>
<evidence type="ECO:0000256" key="7">
    <source>
        <dbReference type="ARBA" id="ARBA00023136"/>
    </source>
</evidence>
<dbReference type="EMBL" id="VIGB01000003">
    <property type="protein sequence ID" value="TQF07736.1"/>
    <property type="molecule type" value="Genomic_DNA"/>
</dbReference>
<feature type="transmembrane region" description="Helical" evidence="9">
    <location>
        <begin position="186"/>
        <end position="206"/>
    </location>
</feature>
<evidence type="ECO:0000256" key="1">
    <source>
        <dbReference type="ARBA" id="ARBA00004651"/>
    </source>
</evidence>
<dbReference type="InterPro" id="IPR004638">
    <property type="entry name" value="EmrB-like"/>
</dbReference>
<dbReference type="Proteomes" id="UP000319103">
    <property type="component" value="Unassembled WGS sequence"/>
</dbReference>
<feature type="domain" description="Major facilitator superfamily (MFS) profile" evidence="10">
    <location>
        <begin position="2"/>
        <end position="440"/>
    </location>
</feature>
<dbReference type="InterPro" id="IPR036259">
    <property type="entry name" value="MFS_trans_sf"/>
</dbReference>
<dbReference type="PANTHER" id="PTHR42718:SF9">
    <property type="entry name" value="MAJOR FACILITATOR SUPERFAMILY MULTIDRUG TRANSPORTER MFSC"/>
    <property type="match status" value="1"/>
</dbReference>
<dbReference type="InterPro" id="IPR020846">
    <property type="entry name" value="MFS_dom"/>
</dbReference>
<evidence type="ECO:0000256" key="8">
    <source>
        <dbReference type="ARBA" id="ARBA00023251"/>
    </source>
</evidence>
<dbReference type="InterPro" id="IPR011701">
    <property type="entry name" value="MFS"/>
</dbReference>
<feature type="transmembrane region" description="Helical" evidence="9">
    <location>
        <begin position="344"/>
        <end position="370"/>
    </location>
</feature>
<evidence type="ECO:0000313" key="11">
    <source>
        <dbReference type="EMBL" id="TQF07736.1"/>
    </source>
</evidence>
<feature type="transmembrane region" description="Helical" evidence="9">
    <location>
        <begin position="418"/>
        <end position="438"/>
    </location>
</feature>
<evidence type="ECO:0000259" key="10">
    <source>
        <dbReference type="PROSITE" id="PS50850"/>
    </source>
</evidence>
<feature type="transmembrane region" description="Helical" evidence="9">
    <location>
        <begin position="212"/>
        <end position="235"/>
    </location>
</feature>
<comment type="subcellular location">
    <subcellularLocation>
        <location evidence="1">Cell membrane</location>
        <topology evidence="1">Multi-pass membrane protein</topology>
    </subcellularLocation>
</comment>
<dbReference type="GO" id="GO:0022857">
    <property type="term" value="F:transmembrane transporter activity"/>
    <property type="evidence" value="ECO:0007669"/>
    <property type="project" value="InterPro"/>
</dbReference>
<evidence type="ECO:0000313" key="12">
    <source>
        <dbReference type="Proteomes" id="UP000319103"/>
    </source>
</evidence>
<sequence>MVVAVACLGFFITTLDTTVVNVALPAIGRQWGNQVSGLQWVVDAYTLVFAALLLSAGSVADRIGASKAFGWGLAMFTVMSAICGFAPNLGTLIAARAVQGAAAAVMLPASLSLVRQAYGDPAGRARGIALWTAGGGVAVAAGPVVGGALTDGLGWRWIFFINLPVGIAALAGLVKAPKSRPGTASLDLGGQFTAVAALAGLVFAVINGGAHGWTATGTLLALLVFVVCAVSFVVIESRQERPAVPLSLFRHRAVALCTCTGFALNFSYYGFVFVLTLYFQQLRGASPLSAGLMFVPMTAFTTVVNVTAGRLTNRFGPRLPLIIGVLIQAAGLLALLVVGRHTAIALVLVLLVPLGIGGGLAVPPLTTAMLESVEHERAGLASGILNSARQIGGAIGVAVFGALAASGSGFIAGMHLSMLVSAVALLLAVAAVAALLPARLHHSG</sequence>
<feature type="transmembrane region" description="Helical" evidence="9">
    <location>
        <begin position="391"/>
        <end position="412"/>
    </location>
</feature>
<dbReference type="PANTHER" id="PTHR42718">
    <property type="entry name" value="MAJOR FACILITATOR SUPERFAMILY MULTIDRUG TRANSPORTER MFSC"/>
    <property type="match status" value="1"/>
</dbReference>
<dbReference type="SUPFAM" id="SSF103473">
    <property type="entry name" value="MFS general substrate transporter"/>
    <property type="match status" value="2"/>
</dbReference>
<evidence type="ECO:0000256" key="2">
    <source>
        <dbReference type="ARBA" id="ARBA00008537"/>
    </source>
</evidence>
<evidence type="ECO:0000256" key="5">
    <source>
        <dbReference type="ARBA" id="ARBA00022692"/>
    </source>
</evidence>
<dbReference type="Gene3D" id="1.20.1720.10">
    <property type="entry name" value="Multidrug resistance protein D"/>
    <property type="match status" value="1"/>
</dbReference>
<accession>A0A540WFD5</accession>
<evidence type="ECO:0000256" key="3">
    <source>
        <dbReference type="ARBA" id="ARBA00022448"/>
    </source>
</evidence>
<dbReference type="PROSITE" id="PS50850">
    <property type="entry name" value="MFS"/>
    <property type="match status" value="1"/>
</dbReference>
<dbReference type="CDD" id="cd17321">
    <property type="entry name" value="MFS_MMR_MDR_like"/>
    <property type="match status" value="1"/>
</dbReference>
<feature type="transmembrane region" description="Helical" evidence="9">
    <location>
        <begin position="319"/>
        <end position="338"/>
    </location>
</feature>
<dbReference type="GO" id="GO:0005886">
    <property type="term" value="C:plasma membrane"/>
    <property type="evidence" value="ECO:0007669"/>
    <property type="project" value="UniProtKB-SubCell"/>
</dbReference>
<feature type="transmembrane region" description="Helical" evidence="9">
    <location>
        <begin position="255"/>
        <end position="279"/>
    </location>
</feature>
<dbReference type="OrthoDB" id="3392002at2"/>
<protein>
    <submittedName>
        <fullName evidence="11">MFS transporter</fullName>
    </submittedName>
</protein>
<dbReference type="AlphaFoldDB" id="A0A540WFD5"/>
<keyword evidence="6 9" id="KW-1133">Transmembrane helix</keyword>
<evidence type="ECO:0000256" key="4">
    <source>
        <dbReference type="ARBA" id="ARBA00022475"/>
    </source>
</evidence>
<dbReference type="GO" id="GO:0046677">
    <property type="term" value="P:response to antibiotic"/>
    <property type="evidence" value="ECO:0007669"/>
    <property type="project" value="UniProtKB-KW"/>
</dbReference>
<organism evidence="11 12">
    <name type="scientific">Kitasatospora acidiphila</name>
    <dbReference type="NCBI Taxonomy" id="2567942"/>
    <lineage>
        <taxon>Bacteria</taxon>
        <taxon>Bacillati</taxon>
        <taxon>Actinomycetota</taxon>
        <taxon>Actinomycetes</taxon>
        <taxon>Kitasatosporales</taxon>
        <taxon>Streptomycetaceae</taxon>
        <taxon>Kitasatospora</taxon>
    </lineage>
</organism>
<name>A0A540WFD5_9ACTN</name>